<dbReference type="PROSITE" id="PS50111">
    <property type="entry name" value="CHEMOTAXIS_TRANSDUC_2"/>
    <property type="match status" value="1"/>
</dbReference>
<evidence type="ECO:0000256" key="2">
    <source>
        <dbReference type="ARBA" id="ARBA00023224"/>
    </source>
</evidence>
<reference evidence="6" key="1">
    <citation type="journal article" date="2019" name="Int. J. Syst. Evol. Microbiol.">
        <title>The Global Catalogue of Microorganisms (GCM) 10K type strain sequencing project: providing services to taxonomists for standard genome sequencing and annotation.</title>
        <authorList>
            <consortium name="The Broad Institute Genomics Platform"/>
            <consortium name="The Broad Institute Genome Sequencing Center for Infectious Disease"/>
            <person name="Wu L."/>
            <person name="Ma J."/>
        </authorList>
    </citation>
    <scope>NUCLEOTIDE SEQUENCE [LARGE SCALE GENOMIC DNA]</scope>
    <source>
        <strain evidence="6">NBRC 111756</strain>
    </source>
</reference>
<dbReference type="Gene3D" id="1.10.287.950">
    <property type="entry name" value="Methyl-accepting chemotaxis protein"/>
    <property type="match status" value="1"/>
</dbReference>
<dbReference type="RefSeq" id="WP_379912225.1">
    <property type="nucleotide sequence ID" value="NZ_JBHSWE010000001.1"/>
</dbReference>
<keyword evidence="6" id="KW-1185">Reference proteome</keyword>
<name>A0ABW2A8A6_9GAMM</name>
<comment type="subcellular location">
    <subcellularLocation>
        <location evidence="1">Membrane</location>
    </subcellularLocation>
</comment>
<evidence type="ECO:0000256" key="3">
    <source>
        <dbReference type="PROSITE-ProRule" id="PRU00284"/>
    </source>
</evidence>
<evidence type="ECO:0000313" key="6">
    <source>
        <dbReference type="Proteomes" id="UP001596422"/>
    </source>
</evidence>
<dbReference type="SMART" id="SM00283">
    <property type="entry name" value="MA"/>
    <property type="match status" value="1"/>
</dbReference>
<dbReference type="EMBL" id="JBHSWE010000001">
    <property type="protein sequence ID" value="MFC6673662.1"/>
    <property type="molecule type" value="Genomic_DNA"/>
</dbReference>
<protein>
    <submittedName>
        <fullName evidence="5">Methyl-accepting chemotaxis protein</fullName>
    </submittedName>
</protein>
<dbReference type="Pfam" id="PF00015">
    <property type="entry name" value="MCPsignal"/>
    <property type="match status" value="1"/>
</dbReference>
<dbReference type="CDD" id="cd11386">
    <property type="entry name" value="MCP_signal"/>
    <property type="match status" value="1"/>
</dbReference>
<evidence type="ECO:0000313" key="5">
    <source>
        <dbReference type="EMBL" id="MFC6673662.1"/>
    </source>
</evidence>
<proteinExistence type="predicted"/>
<evidence type="ECO:0000256" key="1">
    <source>
        <dbReference type="ARBA" id="ARBA00004370"/>
    </source>
</evidence>
<feature type="domain" description="Methyl-accepting transducer" evidence="4">
    <location>
        <begin position="28"/>
        <end position="264"/>
    </location>
</feature>
<dbReference type="Proteomes" id="UP001596422">
    <property type="component" value="Unassembled WGS sequence"/>
</dbReference>
<dbReference type="PANTHER" id="PTHR32089">
    <property type="entry name" value="METHYL-ACCEPTING CHEMOTAXIS PROTEIN MCPB"/>
    <property type="match status" value="1"/>
</dbReference>
<sequence length="300" mass="32266">MDESGSVDLALRMMTARMRTLLGRVEDSIATLSGAVDTTRKALHLTHEGVRTQNDETDLLASAATEMSATAHDIANNTAQTSNASRQASDEAVQGRALVDEMIAAIRSLVEEVVVAAESSSRLKEHTEAIGEIVVIISDIAEQTNLLALNAAIEAARAGEQGRGFAVVADEVRTLAKRTQDSTGQIRRTIETIQHHVTGTAETMQRSRDRAESGIDRAQNAGQAFERVVDALSEVSDRCLQVASASEEQSAVADEISKNILKIREIAESNVQASTETDQATADIEQLVRELRSAVKAFSR</sequence>
<accession>A0ABW2A8A6</accession>
<organism evidence="5 6">
    <name type="scientific">Marinobacterium aestuariivivens</name>
    <dbReference type="NCBI Taxonomy" id="1698799"/>
    <lineage>
        <taxon>Bacteria</taxon>
        <taxon>Pseudomonadati</taxon>
        <taxon>Pseudomonadota</taxon>
        <taxon>Gammaproteobacteria</taxon>
        <taxon>Oceanospirillales</taxon>
        <taxon>Oceanospirillaceae</taxon>
        <taxon>Marinobacterium</taxon>
    </lineage>
</organism>
<dbReference type="PANTHER" id="PTHR32089:SF112">
    <property type="entry name" value="LYSOZYME-LIKE PROTEIN-RELATED"/>
    <property type="match status" value="1"/>
</dbReference>
<dbReference type="InterPro" id="IPR004089">
    <property type="entry name" value="MCPsignal_dom"/>
</dbReference>
<comment type="caution">
    <text evidence="5">The sequence shown here is derived from an EMBL/GenBank/DDBJ whole genome shotgun (WGS) entry which is preliminary data.</text>
</comment>
<gene>
    <name evidence="5" type="ORF">ACFQDL_28890</name>
</gene>
<keyword evidence="2 3" id="KW-0807">Transducer</keyword>
<dbReference type="SUPFAM" id="SSF58104">
    <property type="entry name" value="Methyl-accepting chemotaxis protein (MCP) signaling domain"/>
    <property type="match status" value="1"/>
</dbReference>
<evidence type="ECO:0000259" key="4">
    <source>
        <dbReference type="PROSITE" id="PS50111"/>
    </source>
</evidence>